<dbReference type="Pfam" id="PF07732">
    <property type="entry name" value="Cu-oxidase_3"/>
    <property type="match status" value="1"/>
</dbReference>
<organism evidence="5 6">
    <name type="scientific">Streptantibioticus parmotrematis</name>
    <dbReference type="NCBI Taxonomy" id="2873249"/>
    <lineage>
        <taxon>Bacteria</taxon>
        <taxon>Bacillati</taxon>
        <taxon>Actinomycetota</taxon>
        <taxon>Actinomycetes</taxon>
        <taxon>Kitasatosporales</taxon>
        <taxon>Streptomycetaceae</taxon>
        <taxon>Streptantibioticus</taxon>
    </lineage>
</organism>
<dbReference type="InterPro" id="IPR002355">
    <property type="entry name" value="Cu_oxidase_Cu_BS"/>
</dbReference>
<evidence type="ECO:0000259" key="3">
    <source>
        <dbReference type="Pfam" id="PF07731"/>
    </source>
</evidence>
<dbReference type="SUPFAM" id="SSF49503">
    <property type="entry name" value="Cupredoxins"/>
    <property type="match status" value="2"/>
</dbReference>
<evidence type="ECO:0000256" key="1">
    <source>
        <dbReference type="ARBA" id="ARBA00022723"/>
    </source>
</evidence>
<keyword evidence="1" id="KW-0479">Metal-binding</keyword>
<reference evidence="5 6" key="1">
    <citation type="submission" date="2021-08" db="EMBL/GenBank/DDBJ databases">
        <title>Streptomyces sp. PTM05 isolated from lichen.</title>
        <authorList>
            <person name="Somphong A."/>
            <person name="Phongsopitanun W."/>
            <person name="Tanasupawat S."/>
        </authorList>
    </citation>
    <scope>NUCLEOTIDE SEQUENCE [LARGE SCALE GENOMIC DNA]</scope>
    <source>
        <strain evidence="5 6">Ptm05</strain>
    </source>
</reference>
<feature type="domain" description="Plastocyanin-like" evidence="3">
    <location>
        <begin position="307"/>
        <end position="406"/>
    </location>
</feature>
<dbReference type="InterPro" id="IPR008972">
    <property type="entry name" value="Cupredoxin"/>
</dbReference>
<evidence type="ECO:0000256" key="2">
    <source>
        <dbReference type="ARBA" id="ARBA00023002"/>
    </source>
</evidence>
<dbReference type="PANTHER" id="PTHR11709">
    <property type="entry name" value="MULTI-COPPER OXIDASE"/>
    <property type="match status" value="1"/>
</dbReference>
<dbReference type="InterPro" id="IPR011707">
    <property type="entry name" value="Cu-oxidase-like_N"/>
</dbReference>
<proteinExistence type="predicted"/>
<name>A0ABS7QK82_9ACTN</name>
<dbReference type="InterPro" id="IPR011706">
    <property type="entry name" value="Cu-oxidase_C"/>
</dbReference>
<comment type="caution">
    <text evidence="5">The sequence shown here is derived from an EMBL/GenBank/DDBJ whole genome shotgun (WGS) entry which is preliminary data.</text>
</comment>
<evidence type="ECO:0000259" key="4">
    <source>
        <dbReference type="Pfam" id="PF07732"/>
    </source>
</evidence>
<evidence type="ECO:0000313" key="6">
    <source>
        <dbReference type="Proteomes" id="UP001198565"/>
    </source>
</evidence>
<dbReference type="PROSITE" id="PS00080">
    <property type="entry name" value="MULTICOPPER_OXIDASE2"/>
    <property type="match status" value="1"/>
</dbReference>
<protein>
    <submittedName>
        <fullName evidence="5">Multicopper oxidase domain-containing protein</fullName>
    </submittedName>
</protein>
<dbReference type="Proteomes" id="UP001198565">
    <property type="component" value="Unassembled WGS sequence"/>
</dbReference>
<dbReference type="EMBL" id="JAINVZ010000001">
    <property type="protein sequence ID" value="MBY8883573.1"/>
    <property type="molecule type" value="Genomic_DNA"/>
</dbReference>
<dbReference type="InterPro" id="IPR033138">
    <property type="entry name" value="Cu_oxidase_CS"/>
</dbReference>
<gene>
    <name evidence="5" type="ORF">K7472_01765</name>
</gene>
<keyword evidence="2" id="KW-0560">Oxidoreductase</keyword>
<dbReference type="PROSITE" id="PS51318">
    <property type="entry name" value="TAT"/>
    <property type="match status" value="1"/>
</dbReference>
<dbReference type="InterPro" id="IPR045087">
    <property type="entry name" value="Cu-oxidase_fam"/>
</dbReference>
<accession>A0ABS7QK82</accession>
<dbReference type="PROSITE" id="PS00079">
    <property type="entry name" value="MULTICOPPER_OXIDASE1"/>
    <property type="match status" value="1"/>
</dbReference>
<evidence type="ECO:0000313" key="5">
    <source>
        <dbReference type="EMBL" id="MBY8883573.1"/>
    </source>
</evidence>
<dbReference type="InterPro" id="IPR006311">
    <property type="entry name" value="TAT_signal"/>
</dbReference>
<dbReference type="RefSeq" id="WP_222973229.1">
    <property type="nucleotide sequence ID" value="NZ_JAINVZ010000001.1"/>
</dbReference>
<keyword evidence="6" id="KW-1185">Reference proteome</keyword>
<dbReference type="Pfam" id="PF07731">
    <property type="entry name" value="Cu-oxidase_2"/>
    <property type="match status" value="1"/>
</dbReference>
<sequence>MVVPTVHSRRRVLSWVAGLGGGAIAAAPAPGPAHRAAAHPAAYRPVTARPVAARPVTARTRTYFVAADTVVWNYAPQGRDLVDGRPFDATEAQVALPGPGRLGPAYLKSRYRRYTDATFTERYTGPDDDGFSGILGPVIRARVGDTVEVVFRNNTPYPASMHPHGVFYTEANEGALYDDGSATAGKAGDAVAPGATFTYRWQVPDRAGPGPGDPSSVVWLYHDHSAGMGVPGVQAGLTGPIVVTRADAATADATPCDVDREVFALFTEFDENLSPYLKDNIARFGRGQTLDPSNAAFQNSNRKETINGYLFGNGPSGTTDDHPALTLKRGSRVRWYVLDIGGARDAHTPHWHGNTVLVHGHREDVVQLLPATTVTADMRPDDPGIWLFHCHVDEHMLSGMSTRYRVL</sequence>
<dbReference type="Gene3D" id="2.60.40.420">
    <property type="entry name" value="Cupredoxins - blue copper proteins"/>
    <property type="match status" value="1"/>
</dbReference>
<feature type="domain" description="Plastocyanin-like" evidence="4">
    <location>
        <begin position="134"/>
        <end position="245"/>
    </location>
</feature>
<dbReference type="PANTHER" id="PTHR11709:SF486">
    <property type="entry name" value="MULTICOPPER OXIDASE"/>
    <property type="match status" value="1"/>
</dbReference>